<reference evidence="1 2" key="1">
    <citation type="submission" date="2018-10" db="EMBL/GenBank/DDBJ databases">
        <title>Genomic Encyclopedia of Archaeal and Bacterial Type Strains, Phase II (KMG-II): from individual species to whole genera.</title>
        <authorList>
            <person name="Goeker M."/>
        </authorList>
    </citation>
    <scope>NUCLEOTIDE SEQUENCE [LARGE SCALE GENOMIC DNA]</scope>
    <source>
        <strain evidence="1 2">DSM 16510</strain>
    </source>
</reference>
<name>A0A497XNP4_9AQUI</name>
<sequence length="92" mass="11184">MEDQELRLEELYELIEEVDSVKNPTWREVEDLNYRLRKFLEALLIRTKYDYELLDLYYRVGENYEEIKGNPSRGLKTIREILISVVRKLEGE</sequence>
<dbReference type="AlphaFoldDB" id="A0A497XNP4"/>
<dbReference type="Proteomes" id="UP000267841">
    <property type="component" value="Unassembled WGS sequence"/>
</dbReference>
<gene>
    <name evidence="1" type="ORF">BCF55_0862</name>
</gene>
<protein>
    <submittedName>
        <fullName evidence="1">Uncharacterized protein</fullName>
    </submittedName>
</protein>
<dbReference type="OrthoDB" id="9880018at2"/>
<evidence type="ECO:0000313" key="1">
    <source>
        <dbReference type="EMBL" id="RLJ70586.1"/>
    </source>
</evidence>
<accession>A0A497XNP4</accession>
<organism evidence="1 2">
    <name type="scientific">Hydrogenivirga caldilitoris</name>
    <dbReference type="NCBI Taxonomy" id="246264"/>
    <lineage>
        <taxon>Bacteria</taxon>
        <taxon>Pseudomonadati</taxon>
        <taxon>Aquificota</taxon>
        <taxon>Aquificia</taxon>
        <taxon>Aquificales</taxon>
        <taxon>Aquificaceae</taxon>
        <taxon>Hydrogenivirga</taxon>
    </lineage>
</organism>
<dbReference type="RefSeq" id="WP_121010475.1">
    <property type="nucleotide sequence ID" value="NZ_RCCJ01000001.1"/>
</dbReference>
<keyword evidence="2" id="KW-1185">Reference proteome</keyword>
<comment type="caution">
    <text evidence="1">The sequence shown here is derived from an EMBL/GenBank/DDBJ whole genome shotgun (WGS) entry which is preliminary data.</text>
</comment>
<dbReference type="EMBL" id="RCCJ01000001">
    <property type="protein sequence ID" value="RLJ70586.1"/>
    <property type="molecule type" value="Genomic_DNA"/>
</dbReference>
<proteinExistence type="predicted"/>
<evidence type="ECO:0000313" key="2">
    <source>
        <dbReference type="Proteomes" id="UP000267841"/>
    </source>
</evidence>